<dbReference type="OrthoDB" id="9807577at2"/>
<dbReference type="Proteomes" id="UP000316225">
    <property type="component" value="Unassembled WGS sequence"/>
</dbReference>
<evidence type="ECO:0000313" key="1">
    <source>
        <dbReference type="EMBL" id="TWI33312.1"/>
    </source>
</evidence>
<proteinExistence type="predicted"/>
<dbReference type="EMBL" id="VLKU01000007">
    <property type="protein sequence ID" value="TWI33312.1"/>
    <property type="molecule type" value="Genomic_DNA"/>
</dbReference>
<organism evidence="1 2">
    <name type="scientific">Paracoccus sulfuroxidans</name>
    <dbReference type="NCBI Taxonomy" id="384678"/>
    <lineage>
        <taxon>Bacteria</taxon>
        <taxon>Pseudomonadati</taxon>
        <taxon>Pseudomonadota</taxon>
        <taxon>Alphaproteobacteria</taxon>
        <taxon>Rhodobacterales</taxon>
        <taxon>Paracoccaceae</taxon>
        <taxon>Paracoccus</taxon>
    </lineage>
</organism>
<sequence>MRRLTRRHQSGETRSSAVFSDCGEYRFALTREWGQGKRLAFVMLNPSTADHFRNDPTVARCETRARDMGAGAFRVVNLFAFRATDPRDLRRADHPVGEGNDATLRAAARWADMTICAWGTHGDHRGRAEEVVNLLRRTGRPLYTLGLTKGGAPRHPLYLPRAQLCEPWH</sequence>
<gene>
    <name evidence="1" type="ORF">IQ24_02453</name>
</gene>
<comment type="caution">
    <text evidence="1">The sequence shown here is derived from an EMBL/GenBank/DDBJ whole genome shotgun (WGS) entry which is preliminary data.</text>
</comment>
<evidence type="ECO:0008006" key="3">
    <source>
        <dbReference type="Google" id="ProtNLM"/>
    </source>
</evidence>
<reference evidence="1 2" key="1">
    <citation type="journal article" date="2015" name="Stand. Genomic Sci.">
        <title>Genomic Encyclopedia of Bacterial and Archaeal Type Strains, Phase III: the genomes of soil and plant-associated and newly described type strains.</title>
        <authorList>
            <person name="Whitman W.B."/>
            <person name="Woyke T."/>
            <person name="Klenk H.P."/>
            <person name="Zhou Y."/>
            <person name="Lilburn T.G."/>
            <person name="Beck B.J."/>
            <person name="De Vos P."/>
            <person name="Vandamme P."/>
            <person name="Eisen J.A."/>
            <person name="Garrity G."/>
            <person name="Hugenholtz P."/>
            <person name="Kyrpides N.C."/>
        </authorList>
    </citation>
    <scope>NUCLEOTIDE SEQUENCE [LARGE SCALE GENOMIC DNA]</scope>
    <source>
        <strain evidence="1 2">CGMCC 1.5364</strain>
    </source>
</reference>
<evidence type="ECO:0000313" key="2">
    <source>
        <dbReference type="Proteomes" id="UP000316225"/>
    </source>
</evidence>
<protein>
    <recommendedName>
        <fullName evidence="3">DUF1643 domain-containing protein</fullName>
    </recommendedName>
</protein>
<name>A0A562NM88_9RHOB</name>
<dbReference type="AlphaFoldDB" id="A0A562NM88"/>
<keyword evidence="2" id="KW-1185">Reference proteome</keyword>
<accession>A0A562NM88</accession>
<dbReference type="RefSeq" id="WP_145398259.1">
    <property type="nucleotide sequence ID" value="NZ_VLKU01000007.1"/>
</dbReference>
<dbReference type="InterPro" id="IPR012441">
    <property type="entry name" value="DUF1643"/>
</dbReference>
<dbReference type="Pfam" id="PF07799">
    <property type="entry name" value="DUF1643"/>
    <property type="match status" value="1"/>
</dbReference>